<dbReference type="InterPro" id="IPR019600">
    <property type="entry name" value="Hemin_uptake_protein_HemP"/>
</dbReference>
<dbReference type="STRING" id="316056.RPC_1970"/>
<reference evidence="1" key="1">
    <citation type="submission" date="2006-03" db="EMBL/GenBank/DDBJ databases">
        <title>Complete sequence of Rhodopseudomonas palustris BisB18.</title>
        <authorList>
            <consortium name="US DOE Joint Genome Institute"/>
            <person name="Copeland A."/>
            <person name="Lucas S."/>
            <person name="Lapidus A."/>
            <person name="Barry K."/>
            <person name="Detter J.C."/>
            <person name="Glavina del Rio T."/>
            <person name="Hammon N."/>
            <person name="Israni S."/>
            <person name="Dalin E."/>
            <person name="Tice H."/>
            <person name="Pitluck S."/>
            <person name="Chain P."/>
            <person name="Malfatti S."/>
            <person name="Shin M."/>
            <person name="Vergez L."/>
            <person name="Schmutz J."/>
            <person name="Larimer F."/>
            <person name="Land M."/>
            <person name="Hauser L."/>
            <person name="Pelletier D.A."/>
            <person name="Kyrpides N."/>
            <person name="Anderson I."/>
            <person name="Oda Y."/>
            <person name="Harwood C.S."/>
            <person name="Richardson P."/>
        </authorList>
    </citation>
    <scope>NUCLEOTIDE SEQUENCE [LARGE SCALE GENOMIC DNA]</scope>
    <source>
        <strain evidence="1">BisB18</strain>
    </source>
</reference>
<proteinExistence type="predicted"/>
<protein>
    <recommendedName>
        <fullName evidence="2">Hemin uptake protein hemP</fullName>
    </recommendedName>
</protein>
<name>Q217A9_RHOPB</name>
<evidence type="ECO:0008006" key="2">
    <source>
        <dbReference type="Google" id="ProtNLM"/>
    </source>
</evidence>
<accession>Q217A9</accession>
<dbReference type="eggNOG" id="COG4256">
    <property type="taxonomic scope" value="Bacteria"/>
</dbReference>
<dbReference type="AlphaFoldDB" id="Q217A9"/>
<evidence type="ECO:0000313" key="1">
    <source>
        <dbReference type="EMBL" id="ABD87527.1"/>
    </source>
</evidence>
<dbReference type="KEGG" id="rpc:RPC_1970"/>
<dbReference type="Gene3D" id="2.10.70.10">
    <property type="entry name" value="Complement Module, domain 1"/>
    <property type="match status" value="1"/>
</dbReference>
<organism evidence="1">
    <name type="scientific">Rhodopseudomonas palustris (strain BisB18)</name>
    <dbReference type="NCBI Taxonomy" id="316056"/>
    <lineage>
        <taxon>Bacteria</taxon>
        <taxon>Pseudomonadati</taxon>
        <taxon>Pseudomonadota</taxon>
        <taxon>Alphaproteobacteria</taxon>
        <taxon>Hyphomicrobiales</taxon>
        <taxon>Nitrobacteraceae</taxon>
        <taxon>Rhodopseudomonas</taxon>
    </lineage>
</organism>
<gene>
    <name evidence="1" type="ordered locus">RPC_1970</name>
</gene>
<dbReference type="HOGENOM" id="CLU_178563_3_0_5"/>
<dbReference type="EMBL" id="CP000301">
    <property type="protein sequence ID" value="ABD87527.1"/>
    <property type="molecule type" value="Genomic_DNA"/>
</dbReference>
<sequence>MAYKATNCHPQRRMKSMIFRSGNDDIDPATSGSAASVAGRSITVSGNRLDSRQLFSSDREILIAHGEETYRLRLTSQNKLILTK</sequence>
<dbReference type="Pfam" id="PF10636">
    <property type="entry name" value="hemP"/>
    <property type="match status" value="1"/>
</dbReference>